<accession>A0AAE4QZB7</accession>
<sequence>MTVMDEYQPRGQRVYAYQVTRENASAAAREFGCELHEEAKSSDPTDVAKWIVVPTVEKVHRLLITHEGPVVGRERETNKVVVWAKKADFDALYERVKKPGMRGADL</sequence>
<protein>
    <submittedName>
        <fullName evidence="1">Uncharacterized protein</fullName>
    </submittedName>
</protein>
<gene>
    <name evidence="1" type="ORF">R3P82_13985</name>
</gene>
<dbReference type="RefSeq" id="WP_317470749.1">
    <property type="nucleotide sequence ID" value="NZ_JAWLKJ010000003.1"/>
</dbReference>
<dbReference type="EMBL" id="JAWLKJ010000003">
    <property type="protein sequence ID" value="MDV6300212.1"/>
    <property type="molecule type" value="Genomic_DNA"/>
</dbReference>
<evidence type="ECO:0000313" key="1">
    <source>
        <dbReference type="EMBL" id="MDV6300212.1"/>
    </source>
</evidence>
<dbReference type="Proteomes" id="UP001185873">
    <property type="component" value="Unassembled WGS sequence"/>
</dbReference>
<reference evidence="1" key="1">
    <citation type="submission" date="2023-10" db="EMBL/GenBank/DDBJ databases">
        <title>Development of a sustainable strategy for remediation of hydrocarbon-contaminated territories based on the waste exchange concept.</title>
        <authorList>
            <person name="Krivoruchko A."/>
        </authorList>
    </citation>
    <scope>NUCLEOTIDE SEQUENCE</scope>
    <source>
        <strain evidence="1">IEGM 1175</strain>
    </source>
</reference>
<organism evidence="1 2">
    <name type="scientific">Dietzia maris</name>
    <dbReference type="NCBI Taxonomy" id="37915"/>
    <lineage>
        <taxon>Bacteria</taxon>
        <taxon>Bacillati</taxon>
        <taxon>Actinomycetota</taxon>
        <taxon>Actinomycetes</taxon>
        <taxon>Mycobacteriales</taxon>
        <taxon>Dietziaceae</taxon>
        <taxon>Dietzia</taxon>
    </lineage>
</organism>
<evidence type="ECO:0000313" key="2">
    <source>
        <dbReference type="Proteomes" id="UP001185873"/>
    </source>
</evidence>
<comment type="caution">
    <text evidence="1">The sequence shown here is derived from an EMBL/GenBank/DDBJ whole genome shotgun (WGS) entry which is preliminary data.</text>
</comment>
<name>A0AAE4QZB7_9ACTN</name>
<dbReference type="AlphaFoldDB" id="A0AAE4QZB7"/>
<proteinExistence type="predicted"/>